<dbReference type="PANTHER" id="PTHR40635:SF1">
    <property type="match status" value="1"/>
</dbReference>
<evidence type="ECO:0000313" key="2">
    <source>
        <dbReference type="EMBL" id="KNZ56532.1"/>
    </source>
</evidence>
<evidence type="ECO:0000256" key="1">
    <source>
        <dbReference type="SAM" id="MobiDB-lite"/>
    </source>
</evidence>
<feature type="region of interest" description="Disordered" evidence="1">
    <location>
        <begin position="174"/>
        <end position="220"/>
    </location>
</feature>
<feature type="compositionally biased region" description="Polar residues" evidence="1">
    <location>
        <begin position="181"/>
        <end position="194"/>
    </location>
</feature>
<dbReference type="OrthoDB" id="5374757at2759"/>
<feature type="region of interest" description="Disordered" evidence="1">
    <location>
        <begin position="239"/>
        <end position="278"/>
    </location>
</feature>
<keyword evidence="3" id="KW-1185">Reference proteome</keyword>
<comment type="caution">
    <text evidence="2">The sequence shown here is derived from an EMBL/GenBank/DDBJ whole genome shotgun (WGS) entry which is preliminary data.</text>
</comment>
<sequence>MPGSGTSNASGKFQAKNRIYLRISKRCVLMTKILIDPPHLSWYHENSAMILSKLTEILRPRIRRKLLDENDASNKKSKLDIYRDSCFRFGYYFRNLTYQHTILLKSREVIHPIQSERFASEQDGAESNDEDIKPDLSSSLKVHYEPFSIFGKSLVVMWCDTGLRPSSFIRIEPYPLPDPSPTENTSPSTLSTSAKPIHPRPQAPHSEKPLFIPDDDEDNEELPEDLILGLNRSRQTLLSQLIKDPTSDRQLDHKSQPQSRRLDDFLVPDPPSKNSSAS</sequence>
<gene>
    <name evidence="2" type="ORF">VP01_2380g2</name>
</gene>
<dbReference type="AlphaFoldDB" id="A0A0L6V7N1"/>
<dbReference type="Proteomes" id="UP000037035">
    <property type="component" value="Unassembled WGS sequence"/>
</dbReference>
<feature type="compositionally biased region" description="Basic and acidic residues" evidence="1">
    <location>
        <begin position="245"/>
        <end position="264"/>
    </location>
</feature>
<accession>A0A0L6V7N1</accession>
<protein>
    <submittedName>
        <fullName evidence="2">Uncharacterized protein</fullName>
    </submittedName>
</protein>
<organism evidence="2 3">
    <name type="scientific">Puccinia sorghi</name>
    <dbReference type="NCBI Taxonomy" id="27349"/>
    <lineage>
        <taxon>Eukaryota</taxon>
        <taxon>Fungi</taxon>
        <taxon>Dikarya</taxon>
        <taxon>Basidiomycota</taxon>
        <taxon>Pucciniomycotina</taxon>
        <taxon>Pucciniomycetes</taxon>
        <taxon>Pucciniales</taxon>
        <taxon>Pucciniaceae</taxon>
        <taxon>Puccinia</taxon>
    </lineage>
</organism>
<reference evidence="2 3" key="1">
    <citation type="submission" date="2015-08" db="EMBL/GenBank/DDBJ databases">
        <title>Next Generation Sequencing and Analysis of the Genome of Puccinia sorghi L Schw, the Causal Agent of Maize Common Rust.</title>
        <authorList>
            <person name="Rochi L."/>
            <person name="Burguener G."/>
            <person name="Darino M."/>
            <person name="Turjanski A."/>
            <person name="Kreff E."/>
            <person name="Dieguez M.J."/>
            <person name="Sacco F."/>
        </authorList>
    </citation>
    <scope>NUCLEOTIDE SEQUENCE [LARGE SCALE GENOMIC DNA]</scope>
    <source>
        <strain evidence="2 3">RO10H11247</strain>
    </source>
</reference>
<dbReference type="VEuPathDB" id="FungiDB:VP01_2380g2"/>
<dbReference type="EMBL" id="LAVV01007259">
    <property type="protein sequence ID" value="KNZ56532.1"/>
    <property type="molecule type" value="Genomic_DNA"/>
</dbReference>
<proteinExistence type="predicted"/>
<evidence type="ECO:0000313" key="3">
    <source>
        <dbReference type="Proteomes" id="UP000037035"/>
    </source>
</evidence>
<dbReference type="PANTHER" id="PTHR40635">
    <property type="match status" value="1"/>
</dbReference>
<name>A0A0L6V7N1_9BASI</name>